<evidence type="ECO:0000313" key="8">
    <source>
        <dbReference type="Proteomes" id="UP001438707"/>
    </source>
</evidence>
<dbReference type="InterPro" id="IPR036291">
    <property type="entry name" value="NAD(P)-bd_dom_sf"/>
</dbReference>
<protein>
    <submittedName>
        <fullName evidence="7">Uncharacterized protein</fullName>
    </submittedName>
</protein>
<feature type="domain" description="6-phosphogluconate dehydrogenase NADP-binding" evidence="5">
    <location>
        <begin position="6"/>
        <end position="169"/>
    </location>
</feature>
<dbReference type="Proteomes" id="UP001438707">
    <property type="component" value="Unassembled WGS sequence"/>
</dbReference>
<comment type="caution">
    <text evidence="7">The sequence shown here is derived from an EMBL/GenBank/DDBJ whole genome shotgun (WGS) entry which is preliminary data.</text>
</comment>
<dbReference type="PANTHER" id="PTHR43580:SF8">
    <property type="entry name" value="6-PHOSPHOGLUCONATE DEHYDROGENASE NADP-BINDING DOMAIN-CONTAINING PROTEIN-RELATED"/>
    <property type="match status" value="1"/>
</dbReference>
<gene>
    <name evidence="7" type="ORF">WJX74_000009</name>
</gene>
<dbReference type="GO" id="GO:0051287">
    <property type="term" value="F:NAD binding"/>
    <property type="evidence" value="ECO:0007669"/>
    <property type="project" value="InterPro"/>
</dbReference>
<dbReference type="Pfam" id="PF14833">
    <property type="entry name" value="NAD_binding_11"/>
    <property type="match status" value="1"/>
</dbReference>
<feature type="domain" description="3-hydroxyisobutyrate dehydrogenase-like NAD-binding" evidence="6">
    <location>
        <begin position="178"/>
        <end position="293"/>
    </location>
</feature>
<reference evidence="7 8" key="1">
    <citation type="journal article" date="2024" name="Nat. Commun.">
        <title>Phylogenomics reveals the evolutionary origins of lichenization in chlorophyte algae.</title>
        <authorList>
            <person name="Puginier C."/>
            <person name="Libourel C."/>
            <person name="Otte J."/>
            <person name="Skaloud P."/>
            <person name="Haon M."/>
            <person name="Grisel S."/>
            <person name="Petersen M."/>
            <person name="Berrin J.G."/>
            <person name="Delaux P.M."/>
            <person name="Dal Grande F."/>
            <person name="Keller J."/>
        </authorList>
    </citation>
    <scope>NUCLEOTIDE SEQUENCE [LARGE SCALE GENOMIC DNA]</scope>
    <source>
        <strain evidence="7 8">SAG 2145</strain>
    </source>
</reference>
<name>A0AAW1SAH8_9CHLO</name>
<evidence type="ECO:0000259" key="6">
    <source>
        <dbReference type="Pfam" id="PF14833"/>
    </source>
</evidence>
<organism evidence="7 8">
    <name type="scientific">Apatococcus lobatus</name>
    <dbReference type="NCBI Taxonomy" id="904363"/>
    <lineage>
        <taxon>Eukaryota</taxon>
        <taxon>Viridiplantae</taxon>
        <taxon>Chlorophyta</taxon>
        <taxon>core chlorophytes</taxon>
        <taxon>Trebouxiophyceae</taxon>
        <taxon>Chlorellales</taxon>
        <taxon>Chlorellaceae</taxon>
        <taxon>Apatococcus</taxon>
    </lineage>
</organism>
<dbReference type="AlphaFoldDB" id="A0AAW1SAH8"/>
<dbReference type="Gene3D" id="1.10.1040.10">
    <property type="entry name" value="N-(1-d-carboxylethyl)-l-norvaline Dehydrogenase, domain 2"/>
    <property type="match status" value="1"/>
</dbReference>
<dbReference type="Pfam" id="PF03446">
    <property type="entry name" value="NAD_binding_2"/>
    <property type="match status" value="1"/>
</dbReference>
<evidence type="ECO:0000256" key="2">
    <source>
        <dbReference type="ARBA" id="ARBA00023002"/>
    </source>
</evidence>
<sequence length="308" mass="33386">MPDTVTVGFLGLGAMGKGMATNLQDFLKTEGKAKGFHPTLSVWNRSAAKLKPLLDIGAKEGSIQEIALRCDVTFSMVFDDAAVRSLFKHYMEASPSSGAIFIDCSTVNPNLTKEHAALAQQHGIAYLGCPVWGRPDAAMAKQLLVASAGNPAACEKVRPLLEAMGRAVIDVGDRPELGQTLKLCGNFWITSMVELIAESMTLADKTGVPREVFTSLITNMYPGPFIGGYMKRMSEHDPEKYKITEQNPGFAIEGAIKDTALIAQLGRENGVEMAFSELVNQHMQSARQEGYGEMGELVLFLRKRAGLL</sequence>
<dbReference type="SUPFAM" id="SSF51735">
    <property type="entry name" value="NAD(P)-binding Rossmann-fold domains"/>
    <property type="match status" value="1"/>
</dbReference>
<dbReference type="InterPro" id="IPR002204">
    <property type="entry name" value="3-OH-isobutyrate_DH-rel_CS"/>
</dbReference>
<accession>A0AAW1SAH8</accession>
<feature type="active site" evidence="4">
    <location>
        <position position="182"/>
    </location>
</feature>
<proteinExistence type="inferred from homology"/>
<dbReference type="InterPro" id="IPR006115">
    <property type="entry name" value="6PGDH_NADP-bd"/>
</dbReference>
<dbReference type="EMBL" id="JALJOS010000002">
    <property type="protein sequence ID" value="KAK9842642.1"/>
    <property type="molecule type" value="Genomic_DNA"/>
</dbReference>
<keyword evidence="8" id="KW-1185">Reference proteome</keyword>
<dbReference type="InterPro" id="IPR015815">
    <property type="entry name" value="HIBADH-related"/>
</dbReference>
<keyword evidence="2" id="KW-0560">Oxidoreductase</keyword>
<dbReference type="SUPFAM" id="SSF48179">
    <property type="entry name" value="6-phosphogluconate dehydrogenase C-terminal domain-like"/>
    <property type="match status" value="1"/>
</dbReference>
<dbReference type="PANTHER" id="PTHR43580">
    <property type="entry name" value="OXIDOREDUCTASE GLYR1-RELATED"/>
    <property type="match status" value="1"/>
</dbReference>
<keyword evidence="3" id="KW-0520">NAD</keyword>
<evidence type="ECO:0000256" key="1">
    <source>
        <dbReference type="ARBA" id="ARBA00007598"/>
    </source>
</evidence>
<dbReference type="InterPro" id="IPR051265">
    <property type="entry name" value="HIBADH-related_NP60_sf"/>
</dbReference>
<evidence type="ECO:0000256" key="4">
    <source>
        <dbReference type="PIRSR" id="PIRSR000103-1"/>
    </source>
</evidence>
<comment type="similarity">
    <text evidence="1">Belongs to the HIBADH-related family. NP60 subfamily.</text>
</comment>
<dbReference type="InterPro" id="IPR008927">
    <property type="entry name" value="6-PGluconate_DH-like_C_sf"/>
</dbReference>
<dbReference type="InterPro" id="IPR029154">
    <property type="entry name" value="HIBADH-like_NADP-bd"/>
</dbReference>
<dbReference type="PIRSF" id="PIRSF000103">
    <property type="entry name" value="HIBADH"/>
    <property type="match status" value="1"/>
</dbReference>
<dbReference type="PROSITE" id="PS00895">
    <property type="entry name" value="3_HYDROXYISOBUT_DH"/>
    <property type="match status" value="1"/>
</dbReference>
<dbReference type="InterPro" id="IPR013328">
    <property type="entry name" value="6PGD_dom2"/>
</dbReference>
<dbReference type="GO" id="GO:0016491">
    <property type="term" value="F:oxidoreductase activity"/>
    <property type="evidence" value="ECO:0007669"/>
    <property type="project" value="UniProtKB-KW"/>
</dbReference>
<evidence type="ECO:0000259" key="5">
    <source>
        <dbReference type="Pfam" id="PF03446"/>
    </source>
</evidence>
<dbReference type="Gene3D" id="3.40.50.720">
    <property type="entry name" value="NAD(P)-binding Rossmann-like Domain"/>
    <property type="match status" value="1"/>
</dbReference>
<evidence type="ECO:0000256" key="3">
    <source>
        <dbReference type="ARBA" id="ARBA00023027"/>
    </source>
</evidence>
<dbReference type="GO" id="GO:0050661">
    <property type="term" value="F:NADP binding"/>
    <property type="evidence" value="ECO:0007669"/>
    <property type="project" value="InterPro"/>
</dbReference>
<evidence type="ECO:0000313" key="7">
    <source>
        <dbReference type="EMBL" id="KAK9842642.1"/>
    </source>
</evidence>